<dbReference type="Proteomes" id="UP001165060">
    <property type="component" value="Unassembled WGS sequence"/>
</dbReference>
<protein>
    <recommendedName>
        <fullName evidence="7">LIM zinc-binding domain-containing protein</fullName>
    </recommendedName>
</protein>
<keyword evidence="1 5" id="KW-0479">Metal-binding</keyword>
<evidence type="ECO:0000256" key="5">
    <source>
        <dbReference type="PROSITE-ProRule" id="PRU00125"/>
    </source>
</evidence>
<feature type="domain" description="LIM zinc-binding" evidence="7">
    <location>
        <begin position="944"/>
        <end position="1010"/>
    </location>
</feature>
<reference evidence="8 9" key="1">
    <citation type="journal article" date="2023" name="Commun. Biol.">
        <title>Genome analysis of Parmales, the sister group of diatoms, reveals the evolutionary specialization of diatoms from phago-mixotrophs to photoautotrophs.</title>
        <authorList>
            <person name="Ban H."/>
            <person name="Sato S."/>
            <person name="Yoshikawa S."/>
            <person name="Yamada K."/>
            <person name="Nakamura Y."/>
            <person name="Ichinomiya M."/>
            <person name="Sato N."/>
            <person name="Blanc-Mathieu R."/>
            <person name="Endo H."/>
            <person name="Kuwata A."/>
            <person name="Ogata H."/>
        </authorList>
    </citation>
    <scope>NUCLEOTIDE SEQUENCE [LARGE SCALE GENOMIC DNA]</scope>
</reference>
<feature type="compositionally biased region" description="Acidic residues" evidence="6">
    <location>
        <begin position="538"/>
        <end position="557"/>
    </location>
</feature>
<evidence type="ECO:0000313" key="9">
    <source>
        <dbReference type="Proteomes" id="UP001165060"/>
    </source>
</evidence>
<dbReference type="Pfam" id="PF22669">
    <property type="entry name" value="Exo_endo_phos2"/>
    <property type="match status" value="1"/>
</dbReference>
<feature type="compositionally biased region" description="Acidic residues" evidence="6">
    <location>
        <begin position="500"/>
        <end position="513"/>
    </location>
</feature>
<keyword evidence="2" id="KW-0677">Repeat</keyword>
<keyword evidence="3 5" id="KW-0862">Zinc</keyword>
<dbReference type="SUPFAM" id="SSF57716">
    <property type="entry name" value="Glucocorticoid receptor-like (DNA-binding domain)"/>
    <property type="match status" value="6"/>
</dbReference>
<dbReference type="InterPro" id="IPR036691">
    <property type="entry name" value="Endo/exonu/phosph_ase_sf"/>
</dbReference>
<dbReference type="EMBL" id="BRYB01005583">
    <property type="protein sequence ID" value="GMI26310.1"/>
    <property type="molecule type" value="Genomic_DNA"/>
</dbReference>
<dbReference type="Gene3D" id="2.10.110.10">
    <property type="entry name" value="Cysteine Rich Protein"/>
    <property type="match status" value="8"/>
</dbReference>
<dbReference type="PROSITE" id="PS00478">
    <property type="entry name" value="LIM_DOMAIN_1"/>
    <property type="match status" value="3"/>
</dbReference>
<evidence type="ECO:0000256" key="2">
    <source>
        <dbReference type="ARBA" id="ARBA00022737"/>
    </source>
</evidence>
<name>A0ABQ6MHD1_9STRA</name>
<evidence type="ECO:0000259" key="7">
    <source>
        <dbReference type="PROSITE" id="PS50023"/>
    </source>
</evidence>
<feature type="compositionally biased region" description="Basic and acidic residues" evidence="6">
    <location>
        <begin position="483"/>
        <end position="493"/>
    </location>
</feature>
<feature type="domain" description="LIM zinc-binding" evidence="7">
    <location>
        <begin position="1078"/>
        <end position="1144"/>
    </location>
</feature>
<dbReference type="InterPro" id="IPR001781">
    <property type="entry name" value="Znf_LIM"/>
</dbReference>
<dbReference type="PROSITE" id="PS50023">
    <property type="entry name" value="LIM_DOMAIN_2"/>
    <property type="match status" value="5"/>
</dbReference>
<dbReference type="PANTHER" id="PTHR24205:SF16">
    <property type="entry name" value="GH01042P-RELATED"/>
    <property type="match status" value="1"/>
</dbReference>
<evidence type="ECO:0000256" key="6">
    <source>
        <dbReference type="SAM" id="MobiDB-lite"/>
    </source>
</evidence>
<organism evidence="8 9">
    <name type="scientific">Tetraparma gracilis</name>
    <dbReference type="NCBI Taxonomy" id="2962635"/>
    <lineage>
        <taxon>Eukaryota</taxon>
        <taxon>Sar</taxon>
        <taxon>Stramenopiles</taxon>
        <taxon>Ochrophyta</taxon>
        <taxon>Bolidophyceae</taxon>
        <taxon>Parmales</taxon>
        <taxon>Triparmaceae</taxon>
        <taxon>Tetraparma</taxon>
    </lineage>
</organism>
<dbReference type="PANTHER" id="PTHR24205">
    <property type="entry name" value="FOUR AND A HALF LIM DOMAINS PROTEIN"/>
    <property type="match status" value="1"/>
</dbReference>
<feature type="non-terminal residue" evidence="8">
    <location>
        <position position="1"/>
    </location>
</feature>
<dbReference type="Pfam" id="PF00412">
    <property type="entry name" value="LIM"/>
    <property type="match status" value="7"/>
</dbReference>
<feature type="region of interest" description="Disordered" evidence="6">
    <location>
        <begin position="527"/>
        <end position="557"/>
    </location>
</feature>
<feature type="domain" description="LIM zinc-binding" evidence="7">
    <location>
        <begin position="681"/>
        <end position="752"/>
    </location>
</feature>
<dbReference type="CDD" id="cd08368">
    <property type="entry name" value="LIM"/>
    <property type="match status" value="4"/>
</dbReference>
<keyword evidence="9" id="KW-1185">Reference proteome</keyword>
<dbReference type="InterPro" id="IPR000300">
    <property type="entry name" value="IPPc"/>
</dbReference>
<dbReference type="SMART" id="SM00132">
    <property type="entry name" value="LIM"/>
    <property type="match status" value="8"/>
</dbReference>
<evidence type="ECO:0000256" key="4">
    <source>
        <dbReference type="ARBA" id="ARBA00023038"/>
    </source>
</evidence>
<evidence type="ECO:0000256" key="3">
    <source>
        <dbReference type="ARBA" id="ARBA00022833"/>
    </source>
</evidence>
<dbReference type="Gene3D" id="3.60.10.10">
    <property type="entry name" value="Endonuclease/exonuclease/phosphatase"/>
    <property type="match status" value="1"/>
</dbReference>
<proteinExistence type="predicted"/>
<sequence length="1259" mass="141089">GIAHGRQQVPKMDFLHSYDHVFWFGDLNYRVDLGNHGTEKEFKKVVKLSKDESARYKLQDHDQLRKEMHSKAVMCDFEEGAIDFAPTYRMLKGEDGYSNKKHQNPSYCDRVLWRSLPGSAPQLYQTLYSSVPQLDMSDHRPVLGTFAMNVREPFIARGPITTDGGQAGPNLVITSITNLKFTVADETAHPKAKRAVKFDGYSGPAVVSFVSPIFDDMYCSGPADCTNPDAATLWRKGSNEKRSKSEDSIGALGKSLKDIPLKDDAKKNPSWKWDNKDIEDMFPLMSDCEWLATQNITAIVRKGAYADAPILGQCEIPLSGAFEELVSEEGEKLGDEYEDGGEDDDMYGGSDTVTVTTRKNTAATTMSPEADEVDEKTSGSSFKVHVLKNGKYIGNLTGKISLVHVDGIDTSKASGEDEENVAEKLIILKRSVMGLREKRVERIAVAKDAPQATKMLLRSATMGKEVESGEEKKEIDEVKVADVVEVKDSKDEGGGGGGVVEEEEEEEEEEYIEEPVLLRIGGKAQQFSEGDDLKNDSDNEDDEDDVEDDEEQEGPEAWLEGEEVVCKTGQRWPKKLFNCVITATNLVGEDFILRKIEGDRDGKVEPFSKVGYLQSHGKDKVCAHCLKAARKTQNIVIALGFKWHSNHLKCNHSNEPLPIYDPIMVKKDLPYNESSYVELFHTCPRCMEPVPIKSGVEAGVQALNHVWHRGCFNCDECGDDFVDDKFFAKENEQDGRGKMPFCEGCYKDKFMPRCLGCNDHILLDMEDCVEACGGYWHADHFRCAATGELLKEEYMTHDNLPYATDAYFDKFGEKCTKCNLVMKEQIVHVLGQKWHPECFTCNSSGVPIPKNDEGQYVYFTHDLMPYCKDEYARLFGKTCARCEQAIVDGGVEAFGEHFHEDCLSCQSCSRNLHKMISEKGGQIHQGPEDGMPYCLRCYGRKFGDFCAACKFPINPGEVPVNALDKMWHKHHFCCVKCHKALYDENDEALEFFPKDGFPFCKECFLEFICQRCTGCGNPIDSDENALTLQDGKGENHVYHKDCHKCVITGKLFTETDTIYMNDGFPYCEEAYKEVFADHVCSGCGDGILGARQVALDKSWHPGHIGCASCSKELASNEIFVREEVALGGGKWPVCKEHMICKFDDLSEIGKKKLSGDKTWTDWYARQSKARDLNEDFKMERASIIKDRSNSMSSRTESLRSTLANPFTGFEQSMREAMGIVSKRKTHGNSDASSIVESVTTEVGKTEDAWVELKDNQGYT</sequence>
<comment type="caution">
    <text evidence="8">The sequence shown here is derived from an EMBL/GenBank/DDBJ whole genome shotgun (WGS) entry which is preliminary data.</text>
</comment>
<dbReference type="SUPFAM" id="SSF56219">
    <property type="entry name" value="DNase I-like"/>
    <property type="match status" value="1"/>
</dbReference>
<keyword evidence="4 5" id="KW-0440">LIM domain</keyword>
<feature type="domain" description="LIM zinc-binding" evidence="7">
    <location>
        <begin position="813"/>
        <end position="877"/>
    </location>
</feature>
<feature type="region of interest" description="Disordered" evidence="6">
    <location>
        <begin position="483"/>
        <end position="515"/>
    </location>
</feature>
<evidence type="ECO:0000313" key="8">
    <source>
        <dbReference type="EMBL" id="GMI26310.1"/>
    </source>
</evidence>
<gene>
    <name evidence="8" type="ORF">TeGR_g11867</name>
</gene>
<feature type="domain" description="LIM zinc-binding" evidence="7">
    <location>
        <begin position="1011"/>
        <end position="1077"/>
    </location>
</feature>
<evidence type="ECO:0000256" key="1">
    <source>
        <dbReference type="ARBA" id="ARBA00022723"/>
    </source>
</evidence>
<accession>A0ABQ6MHD1</accession>